<keyword evidence="11" id="KW-1185">Reference proteome</keyword>
<evidence type="ECO:0000256" key="7">
    <source>
        <dbReference type="ARBA" id="ARBA00048741"/>
    </source>
</evidence>
<feature type="domain" description="Glutamine amidotransferase type-2" evidence="9">
    <location>
        <begin position="33"/>
        <end position="124"/>
    </location>
</feature>
<keyword evidence="6" id="KW-0061">Asparagine biosynthesis</keyword>
<keyword evidence="5" id="KW-0067">ATP-binding</keyword>
<feature type="domain" description="Asparagine synthetase" evidence="8">
    <location>
        <begin position="198"/>
        <end position="569"/>
    </location>
</feature>
<dbReference type="Gene3D" id="3.40.50.620">
    <property type="entry name" value="HUPs"/>
    <property type="match status" value="2"/>
</dbReference>
<evidence type="ECO:0000256" key="5">
    <source>
        <dbReference type="ARBA" id="ARBA00022840"/>
    </source>
</evidence>
<dbReference type="RefSeq" id="WP_193465023.1">
    <property type="nucleotide sequence ID" value="NZ_AP022562.1"/>
</dbReference>
<evidence type="ECO:0000256" key="1">
    <source>
        <dbReference type="ARBA" id="ARBA00005187"/>
    </source>
</evidence>
<dbReference type="GO" id="GO:0004066">
    <property type="term" value="F:asparagine synthase (glutamine-hydrolyzing) activity"/>
    <property type="evidence" value="ECO:0007669"/>
    <property type="project" value="UniProtKB-EC"/>
</dbReference>
<keyword evidence="4" id="KW-0547">Nucleotide-binding</keyword>
<dbReference type="PANTHER" id="PTHR43284">
    <property type="entry name" value="ASPARAGINE SYNTHETASE (GLUTAMINE-HYDROLYZING)"/>
    <property type="match status" value="1"/>
</dbReference>
<dbReference type="SUPFAM" id="SSF52402">
    <property type="entry name" value="Adenine nucleotide alpha hydrolases-like"/>
    <property type="match status" value="1"/>
</dbReference>
<name>A0A7I7JPU9_9MYCO</name>
<dbReference type="InterPro" id="IPR017932">
    <property type="entry name" value="GATase_2_dom"/>
</dbReference>
<reference evidence="10 11" key="1">
    <citation type="journal article" date="2019" name="Emerg. Microbes Infect.">
        <title>Comprehensive subspecies identification of 175 nontuberculous mycobacteria species based on 7547 genomic profiles.</title>
        <authorList>
            <person name="Matsumoto Y."/>
            <person name="Kinjo T."/>
            <person name="Motooka D."/>
            <person name="Nabeya D."/>
            <person name="Jung N."/>
            <person name="Uechi K."/>
            <person name="Horii T."/>
            <person name="Iida T."/>
            <person name="Fujita J."/>
            <person name="Nakamura S."/>
        </authorList>
    </citation>
    <scope>NUCLEOTIDE SEQUENCE [LARGE SCALE GENOMIC DNA]</scope>
    <source>
        <strain evidence="10 11">JCM 6391</strain>
    </source>
</reference>
<evidence type="ECO:0000313" key="11">
    <source>
        <dbReference type="Proteomes" id="UP000466997"/>
    </source>
</evidence>
<evidence type="ECO:0000256" key="2">
    <source>
        <dbReference type="ARBA" id="ARBA00005752"/>
    </source>
</evidence>
<organism evidence="10 11">
    <name type="scientific">Mycobacterium novum</name>
    <dbReference type="NCBI Taxonomy" id="2492438"/>
    <lineage>
        <taxon>Bacteria</taxon>
        <taxon>Bacillati</taxon>
        <taxon>Actinomycetota</taxon>
        <taxon>Actinomycetes</taxon>
        <taxon>Mycobacteriales</taxon>
        <taxon>Mycobacteriaceae</taxon>
        <taxon>Mycobacterium</taxon>
    </lineage>
</organism>
<dbReference type="EMBL" id="AP022562">
    <property type="protein sequence ID" value="BBX13359.1"/>
    <property type="molecule type" value="Genomic_DNA"/>
</dbReference>
<comment type="catalytic activity">
    <reaction evidence="7">
        <text>L-aspartate + L-glutamine + ATP + H2O = L-asparagine + L-glutamate + AMP + diphosphate + H(+)</text>
        <dbReference type="Rhea" id="RHEA:12228"/>
        <dbReference type="ChEBI" id="CHEBI:15377"/>
        <dbReference type="ChEBI" id="CHEBI:15378"/>
        <dbReference type="ChEBI" id="CHEBI:29985"/>
        <dbReference type="ChEBI" id="CHEBI:29991"/>
        <dbReference type="ChEBI" id="CHEBI:30616"/>
        <dbReference type="ChEBI" id="CHEBI:33019"/>
        <dbReference type="ChEBI" id="CHEBI:58048"/>
        <dbReference type="ChEBI" id="CHEBI:58359"/>
        <dbReference type="ChEBI" id="CHEBI:456215"/>
        <dbReference type="EC" id="6.3.5.4"/>
    </reaction>
</comment>
<dbReference type="InterPro" id="IPR006426">
    <property type="entry name" value="Asn_synth_AEB"/>
</dbReference>
<accession>A0A7I7JPU9</accession>
<gene>
    <name evidence="10" type="primary">asnB_2</name>
    <name evidence="10" type="ORF">MNVM_24400</name>
</gene>
<dbReference type="KEGG" id="mnm:MNVM_24400"/>
<evidence type="ECO:0000256" key="4">
    <source>
        <dbReference type="ARBA" id="ARBA00022741"/>
    </source>
</evidence>
<dbReference type="InterPro" id="IPR014729">
    <property type="entry name" value="Rossmann-like_a/b/a_fold"/>
</dbReference>
<dbReference type="EC" id="6.3.5.4" evidence="3"/>
<dbReference type="PANTHER" id="PTHR43284:SF1">
    <property type="entry name" value="ASPARAGINE SYNTHETASE"/>
    <property type="match status" value="1"/>
</dbReference>
<evidence type="ECO:0000313" key="10">
    <source>
        <dbReference type="EMBL" id="BBX13359.1"/>
    </source>
</evidence>
<proteinExistence type="inferred from homology"/>
<dbReference type="GO" id="GO:0005524">
    <property type="term" value="F:ATP binding"/>
    <property type="evidence" value="ECO:0007669"/>
    <property type="project" value="UniProtKB-KW"/>
</dbReference>
<comment type="similarity">
    <text evidence="2">Belongs to the asparagine synthetase family.</text>
</comment>
<evidence type="ECO:0000259" key="8">
    <source>
        <dbReference type="Pfam" id="PF00733"/>
    </source>
</evidence>
<keyword evidence="6" id="KW-0028">Amino-acid biosynthesis</keyword>
<dbReference type="InterPro" id="IPR001962">
    <property type="entry name" value="Asn_synthase"/>
</dbReference>
<dbReference type="AlphaFoldDB" id="A0A7I7JPU9"/>
<dbReference type="Pfam" id="PF00733">
    <property type="entry name" value="Asn_synthase"/>
    <property type="match status" value="1"/>
</dbReference>
<comment type="pathway">
    <text evidence="1">Amino-acid biosynthesis; L-asparagine biosynthesis; L-asparagine from L-aspartate (L-Gln route): step 1/1.</text>
</comment>
<evidence type="ECO:0000256" key="6">
    <source>
        <dbReference type="ARBA" id="ARBA00022888"/>
    </source>
</evidence>
<evidence type="ECO:0000256" key="3">
    <source>
        <dbReference type="ARBA" id="ARBA00012737"/>
    </source>
</evidence>
<dbReference type="Pfam" id="PF13537">
    <property type="entry name" value="GATase_7"/>
    <property type="match status" value="1"/>
</dbReference>
<evidence type="ECO:0000259" key="9">
    <source>
        <dbReference type="Pfam" id="PF13537"/>
    </source>
</evidence>
<dbReference type="GO" id="GO:0006529">
    <property type="term" value="P:asparagine biosynthetic process"/>
    <property type="evidence" value="ECO:0007669"/>
    <property type="project" value="UniProtKB-KW"/>
</dbReference>
<dbReference type="InterPro" id="IPR029055">
    <property type="entry name" value="Ntn_hydrolases_N"/>
</dbReference>
<dbReference type="Gene3D" id="3.60.20.10">
    <property type="entry name" value="Glutamine Phosphoribosylpyrophosphate, subunit 1, domain 1"/>
    <property type="match status" value="1"/>
</dbReference>
<dbReference type="InterPro" id="IPR051786">
    <property type="entry name" value="ASN_synthetase/amidase"/>
</dbReference>
<sequence length="597" mass="65503">MPPARPSLDGFLVTLPTETPVRVLGWPRFHRVGESAVWFHGFLASQASLRRELDLPKSAPVAQIVVAGLRRWPTDAAERMVGEYAVVVVNGPDAVLFGDRMGLRPLYFAGGADGTVVSTDLGALVRQTGAWHEPDEDYLADMFSTGLHLGPRTPYRGISRLQPGEFASCRAGRLRVRGGWRPLAEPRHGTFDEHQELLRATVKHAVAGALSSDGTDAVELSGGLDTSTVLAVATGITPIPALSFVHPGSPGSDESSWIRAALRSTPAPWHPIDATEHGPFTAGPELGIFLPAPTRRILNWAPSAAEEAVARGLGATTILTGEGGDAVFFAGLLPWYLADLLRTGRWARLQRESLRWGAQSELGRSAAFWVRRAAIDGLRRWRSGRTLTLEPPRPIAASAPWLRQAYIERHRLQHRAQVTTTVRAQSVHGQAVVENVLRCVEFARSRQLFAPEGIELRHPLLAPSLVDVAMTTPWDIAADPRIDRAVQRYAFAGLVSETVLRRRSKSIADEAILHGFERNPRWREYLGANPQIVQRGYVDADAWDRALRSAGRIGAVTQFYTAMQIEVWLRHLHYAADPTQRIAASEYFSPDSADSGN</sequence>
<protein>
    <recommendedName>
        <fullName evidence="3">asparagine synthase (glutamine-hydrolyzing)</fullName>
        <ecNumber evidence="3">6.3.5.4</ecNumber>
    </recommendedName>
</protein>
<dbReference type="PIRSF" id="PIRSF001589">
    <property type="entry name" value="Asn_synthetase_glu-h"/>
    <property type="match status" value="1"/>
</dbReference>
<dbReference type="SUPFAM" id="SSF56235">
    <property type="entry name" value="N-terminal nucleophile aminohydrolases (Ntn hydrolases)"/>
    <property type="match status" value="1"/>
</dbReference>
<dbReference type="Proteomes" id="UP000466997">
    <property type="component" value="Chromosome"/>
</dbReference>